<name>A0A6J7C5W4_9ZZZZ</name>
<organism evidence="1">
    <name type="scientific">freshwater metagenome</name>
    <dbReference type="NCBI Taxonomy" id="449393"/>
    <lineage>
        <taxon>unclassified sequences</taxon>
        <taxon>metagenomes</taxon>
        <taxon>ecological metagenomes</taxon>
    </lineage>
</organism>
<reference evidence="1" key="1">
    <citation type="submission" date="2020-05" db="EMBL/GenBank/DDBJ databases">
        <authorList>
            <person name="Chiriac C."/>
            <person name="Salcher M."/>
            <person name="Ghai R."/>
            <person name="Kavagutti S V."/>
        </authorList>
    </citation>
    <scope>NUCLEOTIDE SEQUENCE</scope>
</reference>
<dbReference type="AlphaFoldDB" id="A0A6J7C5W4"/>
<sequence>MGSTAKKHPRDLTEAEPKQIVADADAALERGDVRVVDAGVLREVRAAAALRRDAEQRVEAAMLSARHTGASWGSIGAQLCVRRQGARQRFERKVDS</sequence>
<proteinExistence type="predicted"/>
<protein>
    <submittedName>
        <fullName evidence="1">Unannotated protein</fullName>
    </submittedName>
</protein>
<gene>
    <name evidence="1" type="ORF">UFOPK3267_02273</name>
</gene>
<accession>A0A6J7C5W4</accession>
<dbReference type="EMBL" id="CAFBIY010000151">
    <property type="protein sequence ID" value="CAB4852755.1"/>
    <property type="molecule type" value="Genomic_DNA"/>
</dbReference>
<evidence type="ECO:0000313" key="1">
    <source>
        <dbReference type="EMBL" id="CAB4852755.1"/>
    </source>
</evidence>